<organism evidence="7 8">
    <name type="scientific">Gulosibacter chungangensis</name>
    <dbReference type="NCBI Taxonomy" id="979746"/>
    <lineage>
        <taxon>Bacteria</taxon>
        <taxon>Bacillati</taxon>
        <taxon>Actinomycetota</taxon>
        <taxon>Actinomycetes</taxon>
        <taxon>Micrococcales</taxon>
        <taxon>Microbacteriaceae</taxon>
        <taxon>Gulosibacter</taxon>
    </lineage>
</organism>
<name>A0A7J5B9G6_9MICO</name>
<keyword evidence="3 5" id="KW-0460">Magnesium</keyword>
<dbReference type="InterPro" id="IPR011206">
    <property type="entry name" value="Citrate_lyase_beta/mcl1/mcl2"/>
</dbReference>
<feature type="domain" description="HpcH/HpaI aldolase/citrate lyase" evidence="6">
    <location>
        <begin position="142"/>
        <end position="271"/>
    </location>
</feature>
<dbReference type="Gene3D" id="3.20.20.60">
    <property type="entry name" value="Phosphoenolpyruvate-binding domains"/>
    <property type="match status" value="1"/>
</dbReference>
<comment type="cofactor">
    <cofactor evidence="1">
        <name>Mg(2+)</name>
        <dbReference type="ChEBI" id="CHEBI:18420"/>
    </cofactor>
</comment>
<evidence type="ECO:0000256" key="5">
    <source>
        <dbReference type="PIRSR" id="PIRSR015582-2"/>
    </source>
</evidence>
<dbReference type="InterPro" id="IPR015813">
    <property type="entry name" value="Pyrv/PenolPyrv_kinase-like_dom"/>
</dbReference>
<protein>
    <submittedName>
        <fullName evidence="7">CoA ester lyase</fullName>
    </submittedName>
</protein>
<dbReference type="AlphaFoldDB" id="A0A7J5B9G6"/>
<evidence type="ECO:0000313" key="7">
    <source>
        <dbReference type="EMBL" id="KAB1641206.1"/>
    </source>
</evidence>
<dbReference type="OrthoDB" id="5172636at2"/>
<dbReference type="Proteomes" id="UP000433493">
    <property type="component" value="Unassembled WGS sequence"/>
</dbReference>
<dbReference type="RefSeq" id="WP_158053243.1">
    <property type="nucleotide sequence ID" value="NZ_WBKB01000010.1"/>
</dbReference>
<evidence type="ECO:0000256" key="4">
    <source>
        <dbReference type="PIRSR" id="PIRSR015582-1"/>
    </source>
</evidence>
<dbReference type="PIRSF" id="PIRSF015582">
    <property type="entry name" value="Cit_lyase_B"/>
    <property type="match status" value="1"/>
</dbReference>
<evidence type="ECO:0000313" key="8">
    <source>
        <dbReference type="Proteomes" id="UP000433493"/>
    </source>
</evidence>
<dbReference type="GO" id="GO:0006107">
    <property type="term" value="P:oxaloacetate metabolic process"/>
    <property type="evidence" value="ECO:0007669"/>
    <property type="project" value="TreeGrafter"/>
</dbReference>
<evidence type="ECO:0000256" key="2">
    <source>
        <dbReference type="ARBA" id="ARBA00022723"/>
    </source>
</evidence>
<dbReference type="PANTHER" id="PTHR32308:SF0">
    <property type="entry name" value="HPCH_HPAI ALDOLASE_CITRATE LYASE DOMAIN-CONTAINING PROTEIN"/>
    <property type="match status" value="1"/>
</dbReference>
<feature type="binding site" evidence="5">
    <location>
        <position position="178"/>
    </location>
    <ligand>
        <name>Mg(2+)</name>
        <dbReference type="ChEBI" id="CHEBI:18420"/>
    </ligand>
</feature>
<dbReference type="EMBL" id="WBKB01000010">
    <property type="protein sequence ID" value="KAB1641206.1"/>
    <property type="molecule type" value="Genomic_DNA"/>
</dbReference>
<dbReference type="PANTHER" id="PTHR32308">
    <property type="entry name" value="LYASE BETA SUBUNIT, PUTATIVE (AFU_ORTHOLOGUE AFUA_4G13030)-RELATED"/>
    <property type="match status" value="1"/>
</dbReference>
<proteinExistence type="predicted"/>
<keyword evidence="2 5" id="KW-0479">Metal-binding</keyword>
<evidence type="ECO:0000256" key="3">
    <source>
        <dbReference type="ARBA" id="ARBA00022842"/>
    </source>
</evidence>
<feature type="binding site" evidence="5">
    <location>
        <position position="204"/>
    </location>
    <ligand>
        <name>Mg(2+)</name>
        <dbReference type="ChEBI" id="CHEBI:18420"/>
    </ligand>
</feature>
<dbReference type="InterPro" id="IPR040442">
    <property type="entry name" value="Pyrv_kinase-like_dom_sf"/>
</dbReference>
<keyword evidence="7" id="KW-0456">Lyase</keyword>
<dbReference type="GO" id="GO:0016829">
    <property type="term" value="F:lyase activity"/>
    <property type="evidence" value="ECO:0007669"/>
    <property type="project" value="UniProtKB-KW"/>
</dbReference>
<feature type="binding site" evidence="4">
    <location>
        <position position="113"/>
    </location>
    <ligand>
        <name>substrate</name>
    </ligand>
</feature>
<gene>
    <name evidence="7" type="ORF">F8O05_13335</name>
</gene>
<reference evidence="7 8" key="1">
    <citation type="submission" date="2019-09" db="EMBL/GenBank/DDBJ databases">
        <title>Phylogeny of genus Pseudoclavibacter and closely related genus.</title>
        <authorList>
            <person name="Li Y."/>
        </authorList>
    </citation>
    <scope>NUCLEOTIDE SEQUENCE [LARGE SCALE GENOMIC DNA]</scope>
    <source>
        <strain evidence="7 8">KCTC 13959</strain>
    </source>
</reference>
<dbReference type="SUPFAM" id="SSF51621">
    <property type="entry name" value="Phosphoenolpyruvate/pyruvate domain"/>
    <property type="match status" value="1"/>
</dbReference>
<dbReference type="InterPro" id="IPR005000">
    <property type="entry name" value="Aldolase/citrate-lyase_domain"/>
</dbReference>
<feature type="domain" description="HpcH/HpaI aldolase/citrate lyase" evidence="6">
    <location>
        <begin position="24"/>
        <end position="75"/>
    </location>
</feature>
<keyword evidence="8" id="KW-1185">Reference proteome</keyword>
<sequence length="323" mass="33930">MSQTASNDATDILNAAAARIDLARTALFVPATRPERIAKAFDAGADAVIVDLEDAVAPDAKAQARQMLSEVFDAPAEFGLETAVAAEPKQPTGDGTNVIAGVREVAVRKLAVRFSPPASADGRDDLEWLASLLTESAHVSWLDAIMVAKAETVVELDQVAAILDAASATGVSIVPLVESPAGLANAPALAAHPRVSRLALGAIDMAVELGCEPRGATMDYVRAQLVVASALAGMQGPLDTPSAEFKDDDLVRADTEHVKRNGCTGKLCIHPRQVPIVAEVFAPTEEEVDWARRVLAVEDGLGQVDGQMVDRPVILRARRILGV</sequence>
<accession>A0A7J5B9G6</accession>
<evidence type="ECO:0000259" key="6">
    <source>
        <dbReference type="Pfam" id="PF03328"/>
    </source>
</evidence>
<comment type="caution">
    <text evidence="7">The sequence shown here is derived from an EMBL/GenBank/DDBJ whole genome shotgun (WGS) entry which is preliminary data.</text>
</comment>
<evidence type="ECO:0000256" key="1">
    <source>
        <dbReference type="ARBA" id="ARBA00001946"/>
    </source>
</evidence>
<dbReference type="GO" id="GO:0000287">
    <property type="term" value="F:magnesium ion binding"/>
    <property type="evidence" value="ECO:0007669"/>
    <property type="project" value="TreeGrafter"/>
</dbReference>
<dbReference type="Pfam" id="PF03328">
    <property type="entry name" value="HpcH_HpaI"/>
    <property type="match status" value="2"/>
</dbReference>
<feature type="binding site" evidence="4">
    <location>
        <position position="178"/>
    </location>
    <ligand>
        <name>substrate</name>
    </ligand>
</feature>